<keyword evidence="4 5" id="KW-0472">Membrane</keyword>
<keyword evidence="7" id="KW-1185">Reference proteome</keyword>
<feature type="transmembrane region" description="Helical" evidence="5">
    <location>
        <begin position="20"/>
        <end position="38"/>
    </location>
</feature>
<dbReference type="InParanoid" id="K5WT74"/>
<dbReference type="GeneID" id="18917623"/>
<keyword evidence="2 5" id="KW-0812">Transmembrane</keyword>
<proteinExistence type="predicted"/>
<dbReference type="Proteomes" id="UP000008370">
    <property type="component" value="Unassembled WGS sequence"/>
</dbReference>
<comment type="subcellular location">
    <subcellularLocation>
        <location evidence="1">Membrane</location>
        <topology evidence="1">Single-pass membrane protein</topology>
    </subcellularLocation>
</comment>
<name>K5WT74_PHACS</name>
<dbReference type="InterPro" id="IPR029208">
    <property type="entry name" value="COX14"/>
</dbReference>
<dbReference type="KEGG" id="pco:PHACADRAFT_260096"/>
<keyword evidence="3 5" id="KW-1133">Transmembrane helix</keyword>
<dbReference type="GO" id="GO:0016020">
    <property type="term" value="C:membrane"/>
    <property type="evidence" value="ECO:0007669"/>
    <property type="project" value="UniProtKB-SubCell"/>
</dbReference>
<accession>K5WT74</accession>
<evidence type="ECO:0000313" key="6">
    <source>
        <dbReference type="EMBL" id="EKM53637.1"/>
    </source>
</evidence>
<dbReference type="RefSeq" id="XP_007398321.1">
    <property type="nucleotide sequence ID" value="XM_007398259.1"/>
</dbReference>
<dbReference type="OrthoDB" id="7961613at2759"/>
<evidence type="ECO:0000256" key="1">
    <source>
        <dbReference type="ARBA" id="ARBA00004167"/>
    </source>
</evidence>
<evidence type="ECO:0000256" key="2">
    <source>
        <dbReference type="ARBA" id="ARBA00022692"/>
    </source>
</evidence>
<dbReference type="Pfam" id="PF14880">
    <property type="entry name" value="COX14"/>
    <property type="match status" value="1"/>
</dbReference>
<dbReference type="AlphaFoldDB" id="K5WT74"/>
<evidence type="ECO:0000256" key="4">
    <source>
        <dbReference type="ARBA" id="ARBA00023136"/>
    </source>
</evidence>
<reference evidence="6 7" key="1">
    <citation type="journal article" date="2012" name="BMC Genomics">
        <title>Comparative genomics of the white-rot fungi, Phanerochaete carnosa and P. chrysosporium, to elucidate the genetic basis of the distinct wood types they colonize.</title>
        <authorList>
            <person name="Suzuki H."/>
            <person name="MacDonald J."/>
            <person name="Syed K."/>
            <person name="Salamov A."/>
            <person name="Hori C."/>
            <person name="Aerts A."/>
            <person name="Henrissat B."/>
            <person name="Wiebenga A."/>
            <person name="vanKuyk P.A."/>
            <person name="Barry K."/>
            <person name="Lindquist E."/>
            <person name="LaButti K."/>
            <person name="Lapidus A."/>
            <person name="Lucas S."/>
            <person name="Coutinho P."/>
            <person name="Gong Y."/>
            <person name="Samejima M."/>
            <person name="Mahadevan R."/>
            <person name="Abou-Zaid M."/>
            <person name="de Vries R.P."/>
            <person name="Igarashi K."/>
            <person name="Yadav J.S."/>
            <person name="Grigoriev I.V."/>
            <person name="Master E.R."/>
        </authorList>
    </citation>
    <scope>NUCLEOTIDE SEQUENCE [LARGE SCALE GENOMIC DNA]</scope>
    <source>
        <strain evidence="6 7">HHB-10118-sp</strain>
    </source>
</reference>
<evidence type="ECO:0000256" key="3">
    <source>
        <dbReference type="ARBA" id="ARBA00022989"/>
    </source>
</evidence>
<evidence type="ECO:0000256" key="5">
    <source>
        <dbReference type="SAM" id="Phobius"/>
    </source>
</evidence>
<dbReference type="EMBL" id="JH930474">
    <property type="protein sequence ID" value="EKM53637.1"/>
    <property type="molecule type" value="Genomic_DNA"/>
</dbReference>
<organism evidence="6 7">
    <name type="scientific">Phanerochaete carnosa (strain HHB-10118-sp)</name>
    <name type="common">White-rot fungus</name>
    <name type="synonym">Peniophora carnosa</name>
    <dbReference type="NCBI Taxonomy" id="650164"/>
    <lineage>
        <taxon>Eukaryota</taxon>
        <taxon>Fungi</taxon>
        <taxon>Dikarya</taxon>
        <taxon>Basidiomycota</taxon>
        <taxon>Agaricomycotina</taxon>
        <taxon>Agaricomycetes</taxon>
        <taxon>Polyporales</taxon>
        <taxon>Phanerochaetaceae</taxon>
        <taxon>Phanerochaete</taxon>
    </lineage>
</organism>
<evidence type="ECO:0000313" key="7">
    <source>
        <dbReference type="Proteomes" id="UP000008370"/>
    </source>
</evidence>
<sequence length="89" mass="9804">MSVFQRLRQVPIGDILHRGLLYTLVGITGWGVYMIGAVHMDTMRRGREALALKEANEANEANRARGREEAAKELALAQAAAQQAASRRT</sequence>
<gene>
    <name evidence="6" type="ORF">PHACADRAFT_260096</name>
</gene>
<protein>
    <submittedName>
        <fullName evidence="6">Uncharacterized protein</fullName>
    </submittedName>
</protein>
<dbReference type="HOGENOM" id="CLU_158784_1_0_1"/>